<keyword evidence="4 8" id="KW-0547">Nucleotide-binding</keyword>
<dbReference type="InterPro" id="IPR022310">
    <property type="entry name" value="NAD/GMP_synthase"/>
</dbReference>
<keyword evidence="3 8" id="KW-0479">Metal-binding</keyword>
<evidence type="ECO:0000256" key="7">
    <source>
        <dbReference type="ARBA" id="ARBA00023027"/>
    </source>
</evidence>
<feature type="binding site" evidence="8">
    <location>
        <position position="155"/>
    </location>
    <ligand>
        <name>ATP</name>
        <dbReference type="ChEBI" id="CHEBI:30616"/>
    </ligand>
</feature>
<dbReference type="InterPro" id="IPR022926">
    <property type="entry name" value="NH(3)-dep_NAD(+)_synth"/>
</dbReference>
<reference evidence="12 13" key="1">
    <citation type="journal article" date="2015" name="Nature">
        <title>rRNA introns, odd ribosomes, and small enigmatic genomes across a large radiation of phyla.</title>
        <authorList>
            <person name="Brown C.T."/>
            <person name="Hug L.A."/>
            <person name="Thomas B.C."/>
            <person name="Sharon I."/>
            <person name="Castelle C.J."/>
            <person name="Singh A."/>
            <person name="Wilkins M.J."/>
            <person name="Williams K.H."/>
            <person name="Banfield J.F."/>
        </authorList>
    </citation>
    <scope>NUCLEOTIDE SEQUENCE [LARGE SCALE GENOMIC DNA]</scope>
</reference>
<feature type="binding site" description="in other chain" evidence="8">
    <location>
        <position position="135"/>
    </location>
    <ligand>
        <name>deamido-NAD(+)</name>
        <dbReference type="ChEBI" id="CHEBI:58437"/>
        <note>ligand shared between two neighboring subunits</note>
    </ligand>
</feature>
<feature type="domain" description="NAD/GMP synthase" evidence="11">
    <location>
        <begin position="10"/>
        <end position="270"/>
    </location>
</feature>
<evidence type="ECO:0000313" key="12">
    <source>
        <dbReference type="EMBL" id="KKS86747.1"/>
    </source>
</evidence>
<comment type="subunit">
    <text evidence="8">Homodimer.</text>
</comment>
<dbReference type="Proteomes" id="UP000034050">
    <property type="component" value="Unassembled WGS sequence"/>
</dbReference>
<dbReference type="GO" id="GO:0003952">
    <property type="term" value="F:NAD+ synthase (glutamine-hydrolyzing) activity"/>
    <property type="evidence" value="ECO:0007669"/>
    <property type="project" value="InterPro"/>
</dbReference>
<dbReference type="Pfam" id="PF02540">
    <property type="entry name" value="NAD_synthase"/>
    <property type="match status" value="1"/>
</dbReference>
<evidence type="ECO:0000256" key="10">
    <source>
        <dbReference type="RuleBase" id="RU003812"/>
    </source>
</evidence>
<dbReference type="GO" id="GO:0005737">
    <property type="term" value="C:cytoplasm"/>
    <property type="evidence" value="ECO:0007669"/>
    <property type="project" value="InterPro"/>
</dbReference>
<keyword evidence="5 8" id="KW-0067">ATP-binding</keyword>
<evidence type="ECO:0000259" key="11">
    <source>
        <dbReference type="Pfam" id="PF02540"/>
    </source>
</evidence>
<comment type="similarity">
    <text evidence="1 8 9">Belongs to the NAD synthetase family.</text>
</comment>
<feature type="binding site" evidence="8">
    <location>
        <position position="175"/>
    </location>
    <ligand>
        <name>deamido-NAD(+)</name>
        <dbReference type="ChEBI" id="CHEBI:58437"/>
        <note>ligand shared between two neighboring subunits</note>
    </ligand>
</feature>
<feature type="binding site" evidence="8">
    <location>
        <position position="38"/>
    </location>
    <ligand>
        <name>Mg(2+)</name>
        <dbReference type="ChEBI" id="CHEBI:18420"/>
    </ligand>
</feature>
<dbReference type="FunFam" id="3.40.50.620:FF:000106">
    <property type="entry name" value="Glutamine-dependent NAD(+) synthetase"/>
    <property type="match status" value="1"/>
</dbReference>
<dbReference type="AlphaFoldDB" id="A0A0G1CMN4"/>
<dbReference type="STRING" id="1618446.UV61_C0007G0005"/>
<evidence type="ECO:0000256" key="9">
    <source>
        <dbReference type="RuleBase" id="RU003811"/>
    </source>
</evidence>
<feature type="binding site" evidence="8">
    <location>
        <position position="184"/>
    </location>
    <ligand>
        <name>ATP</name>
        <dbReference type="ChEBI" id="CHEBI:30616"/>
    </ligand>
</feature>
<comment type="function">
    <text evidence="8">Catalyzes the ATP-dependent amidation of deamido-NAD to form NAD. Uses ammonia as a nitrogen source.</text>
</comment>
<evidence type="ECO:0000256" key="5">
    <source>
        <dbReference type="ARBA" id="ARBA00022840"/>
    </source>
</evidence>
<keyword evidence="6 8" id="KW-0460">Magnesium</keyword>
<dbReference type="EC" id="6.3.1.5" evidence="8 10"/>
<evidence type="ECO:0000256" key="1">
    <source>
        <dbReference type="ARBA" id="ARBA00005859"/>
    </source>
</evidence>
<dbReference type="InterPro" id="IPR014729">
    <property type="entry name" value="Rossmann-like_a/b/a_fold"/>
</dbReference>
<dbReference type="NCBIfam" id="NF010587">
    <property type="entry name" value="PRK13980.1"/>
    <property type="match status" value="1"/>
</dbReference>
<dbReference type="NCBIfam" id="TIGR00552">
    <property type="entry name" value="nadE"/>
    <property type="match status" value="1"/>
</dbReference>
<dbReference type="Gene3D" id="3.40.50.620">
    <property type="entry name" value="HUPs"/>
    <property type="match status" value="1"/>
</dbReference>
<dbReference type="PATRIC" id="fig|1618446.3.peg.838"/>
<accession>A0A0G1CMN4</accession>
<comment type="pathway">
    <text evidence="8">Cofactor biosynthesis; NAD(+) biosynthesis; NAD(+) from deamido-NAD(+) (ammonia route): step 1/1.</text>
</comment>
<feature type="binding site" evidence="8">
    <location>
        <begin position="32"/>
        <end position="39"/>
    </location>
    <ligand>
        <name>ATP</name>
        <dbReference type="ChEBI" id="CHEBI:30616"/>
    </ligand>
</feature>
<comment type="catalytic activity">
    <reaction evidence="8 10">
        <text>deamido-NAD(+) + NH4(+) + ATP = AMP + diphosphate + NAD(+) + H(+)</text>
        <dbReference type="Rhea" id="RHEA:21188"/>
        <dbReference type="ChEBI" id="CHEBI:15378"/>
        <dbReference type="ChEBI" id="CHEBI:28938"/>
        <dbReference type="ChEBI" id="CHEBI:30616"/>
        <dbReference type="ChEBI" id="CHEBI:33019"/>
        <dbReference type="ChEBI" id="CHEBI:57540"/>
        <dbReference type="ChEBI" id="CHEBI:58437"/>
        <dbReference type="ChEBI" id="CHEBI:456215"/>
        <dbReference type="EC" id="6.3.1.5"/>
    </reaction>
</comment>
<comment type="caution">
    <text evidence="8">Lacks conserved residue(s) required for the propagation of feature annotation.</text>
</comment>
<evidence type="ECO:0000256" key="6">
    <source>
        <dbReference type="ARBA" id="ARBA00022842"/>
    </source>
</evidence>
<dbReference type="UniPathway" id="UPA00253">
    <property type="reaction ID" value="UER00333"/>
</dbReference>
<keyword evidence="2 8" id="KW-0436">Ligase</keyword>
<dbReference type="GO" id="GO:0046872">
    <property type="term" value="F:metal ion binding"/>
    <property type="evidence" value="ECO:0007669"/>
    <property type="project" value="UniProtKB-KW"/>
</dbReference>
<evidence type="ECO:0000313" key="13">
    <source>
        <dbReference type="Proteomes" id="UP000034050"/>
    </source>
</evidence>
<organism evidence="12 13">
    <name type="scientific">Candidatus Gottesmanbacteria bacterium GW2011_GWB1_43_11</name>
    <dbReference type="NCBI Taxonomy" id="1618446"/>
    <lineage>
        <taxon>Bacteria</taxon>
        <taxon>Candidatus Gottesmaniibacteriota</taxon>
    </lineage>
</organism>
<dbReference type="EMBL" id="LCFD01000007">
    <property type="protein sequence ID" value="KKS86747.1"/>
    <property type="molecule type" value="Genomic_DNA"/>
</dbReference>
<dbReference type="PANTHER" id="PTHR23090:SF9">
    <property type="entry name" value="GLUTAMINE-DEPENDENT NAD(+) SYNTHETASE"/>
    <property type="match status" value="1"/>
</dbReference>
<dbReference type="GO" id="GO:0004359">
    <property type="term" value="F:glutaminase activity"/>
    <property type="evidence" value="ECO:0007669"/>
    <property type="project" value="InterPro"/>
</dbReference>
<dbReference type="PANTHER" id="PTHR23090">
    <property type="entry name" value="NH 3 /GLUTAMINE-DEPENDENT NAD + SYNTHETASE"/>
    <property type="match status" value="1"/>
</dbReference>
<proteinExistence type="inferred from homology"/>
<dbReference type="SUPFAM" id="SSF52402">
    <property type="entry name" value="Adenine nucleotide alpha hydrolases-like"/>
    <property type="match status" value="1"/>
</dbReference>
<dbReference type="InterPro" id="IPR003694">
    <property type="entry name" value="NAD_synthase"/>
</dbReference>
<evidence type="ECO:0000256" key="3">
    <source>
        <dbReference type="ARBA" id="ARBA00022723"/>
    </source>
</evidence>
<name>A0A0G1CMN4_9BACT</name>
<evidence type="ECO:0000256" key="2">
    <source>
        <dbReference type="ARBA" id="ARBA00022598"/>
    </source>
</evidence>
<feature type="binding site" evidence="8">
    <location>
        <position position="206"/>
    </location>
    <ligand>
        <name>ATP</name>
        <dbReference type="ChEBI" id="CHEBI:30616"/>
    </ligand>
</feature>
<dbReference type="GO" id="GO:0005524">
    <property type="term" value="F:ATP binding"/>
    <property type="evidence" value="ECO:0007669"/>
    <property type="project" value="UniProtKB-UniRule"/>
</dbReference>
<protein>
    <recommendedName>
        <fullName evidence="8 10">NH(3)-dependent NAD(+) synthetase</fullName>
        <ecNumber evidence="8 10">6.3.1.5</ecNumber>
    </recommendedName>
</protein>
<evidence type="ECO:0000256" key="4">
    <source>
        <dbReference type="ARBA" id="ARBA00022741"/>
    </source>
</evidence>
<keyword evidence="7 8" id="KW-0520">NAD</keyword>
<comment type="caution">
    <text evidence="12">The sequence shown here is derived from an EMBL/GenBank/DDBJ whole genome shotgun (WGS) entry which is preliminary data.</text>
</comment>
<evidence type="ECO:0000256" key="8">
    <source>
        <dbReference type="HAMAP-Rule" id="MF_00193"/>
    </source>
</evidence>
<dbReference type="CDD" id="cd00553">
    <property type="entry name" value="NAD_synthase"/>
    <property type="match status" value="1"/>
</dbReference>
<dbReference type="HAMAP" id="MF_00193">
    <property type="entry name" value="NadE_ammonia_dep"/>
    <property type="match status" value="1"/>
</dbReference>
<sequence>MRNINIPATVKQLTQFIKQSVHAASFSQAVVAVSGGVDSATSVSLAVRALGKENIHAVLLPYKNWHEEAKTHARQVLKNLKISEKNIHEVDIGSLVDSFVSTVILGKHEVLTPESGFWTSQNDKIKLRLGNIMARVRMIVLYDLARKLKALVIGTENKSEHYLGYFTRFGDEASDIEPIRQLYKTEVWELAKYLKVPQEIVTKAPTAGLWPGQTDEGELGFTYKQADEVLYGLFDLKLSPAKLIKRGLDKALVNQVQTWVKKVDFKHHLPLVALLPKTR</sequence>
<feature type="binding site" evidence="8">
    <location>
        <position position="160"/>
    </location>
    <ligand>
        <name>Mg(2+)</name>
        <dbReference type="ChEBI" id="CHEBI:18420"/>
    </ligand>
</feature>
<dbReference type="GO" id="GO:0009435">
    <property type="term" value="P:NAD+ biosynthetic process"/>
    <property type="evidence" value="ECO:0007669"/>
    <property type="project" value="UniProtKB-UniRule"/>
</dbReference>
<dbReference type="GO" id="GO:0008795">
    <property type="term" value="F:NAD+ synthase activity"/>
    <property type="evidence" value="ECO:0007669"/>
    <property type="project" value="UniProtKB-UniRule"/>
</dbReference>
<gene>
    <name evidence="8" type="primary">nadE</name>
    <name evidence="12" type="ORF">UV61_C0007G0005</name>
</gene>